<name>A0A1I2J6N0_9ACTN</name>
<dbReference type="EMBL" id="FONV01000011">
    <property type="protein sequence ID" value="SFF50442.1"/>
    <property type="molecule type" value="Genomic_DNA"/>
</dbReference>
<feature type="region of interest" description="Disordered" evidence="1">
    <location>
        <begin position="75"/>
        <end position="190"/>
    </location>
</feature>
<keyword evidence="2" id="KW-0472">Membrane</keyword>
<dbReference type="OrthoDB" id="3405572at2"/>
<gene>
    <name evidence="3" type="ORF">SAMN05421541_111440</name>
</gene>
<proteinExistence type="predicted"/>
<dbReference type="RefSeq" id="WP_093619328.1">
    <property type="nucleotide sequence ID" value="NZ_BOMT01000060.1"/>
</dbReference>
<reference evidence="3 4" key="1">
    <citation type="submission" date="2016-10" db="EMBL/GenBank/DDBJ databases">
        <authorList>
            <person name="de Groot N.N."/>
        </authorList>
    </citation>
    <scope>NUCLEOTIDE SEQUENCE [LARGE SCALE GENOMIC DNA]</scope>
    <source>
        <strain evidence="3 4">DSM 43019</strain>
    </source>
</reference>
<organism evidence="3 4">
    <name type="scientific">Actinoplanes philippinensis</name>
    <dbReference type="NCBI Taxonomy" id="35752"/>
    <lineage>
        <taxon>Bacteria</taxon>
        <taxon>Bacillati</taxon>
        <taxon>Actinomycetota</taxon>
        <taxon>Actinomycetes</taxon>
        <taxon>Micromonosporales</taxon>
        <taxon>Micromonosporaceae</taxon>
        <taxon>Actinoplanes</taxon>
    </lineage>
</organism>
<dbReference type="Proteomes" id="UP000199645">
    <property type="component" value="Unassembled WGS sequence"/>
</dbReference>
<feature type="compositionally biased region" description="Basic and acidic residues" evidence="1">
    <location>
        <begin position="109"/>
        <end position="123"/>
    </location>
</feature>
<feature type="region of interest" description="Disordered" evidence="1">
    <location>
        <begin position="1"/>
        <end position="22"/>
    </location>
</feature>
<evidence type="ECO:0000256" key="2">
    <source>
        <dbReference type="SAM" id="Phobius"/>
    </source>
</evidence>
<dbReference type="AlphaFoldDB" id="A0A1I2J6N0"/>
<keyword evidence="2" id="KW-1133">Transmembrane helix</keyword>
<evidence type="ECO:0000313" key="3">
    <source>
        <dbReference type="EMBL" id="SFF50442.1"/>
    </source>
</evidence>
<keyword evidence="4" id="KW-1185">Reference proteome</keyword>
<feature type="compositionally biased region" description="Pro residues" evidence="1">
    <location>
        <begin position="92"/>
        <end position="104"/>
    </location>
</feature>
<feature type="compositionally biased region" description="Low complexity" evidence="1">
    <location>
        <begin position="10"/>
        <end position="22"/>
    </location>
</feature>
<feature type="compositionally biased region" description="Pro residues" evidence="1">
    <location>
        <begin position="170"/>
        <end position="190"/>
    </location>
</feature>
<evidence type="ECO:0000313" key="4">
    <source>
        <dbReference type="Proteomes" id="UP000199645"/>
    </source>
</evidence>
<accession>A0A1I2J6N0</accession>
<feature type="transmembrane region" description="Helical" evidence="2">
    <location>
        <begin position="45"/>
        <end position="66"/>
    </location>
</feature>
<evidence type="ECO:0000256" key="1">
    <source>
        <dbReference type="SAM" id="MobiDB-lite"/>
    </source>
</evidence>
<protein>
    <submittedName>
        <fullName evidence="3">Uncharacterized protein</fullName>
    </submittedName>
</protein>
<sequence>MTSQEPPTTPDTDTAAAETEVIAVPEPAPVFVDSTGRRSRLLRRVALAFGVLLVAYGGLVTISLAGGPVSSSAVLPLPGFDDEDDNDEPDPKPQPTPAPTPTPSVSPARRIESAVRDGGDQRRPVASASAKASTKTSRSAKPTATPSATSGSPAPRPLESATATQQPTVEPNPPTSGPATPAVPPHKPQP</sequence>
<keyword evidence="2" id="KW-0812">Transmembrane</keyword>
<feature type="compositionally biased region" description="Low complexity" evidence="1">
    <location>
        <begin position="126"/>
        <end position="145"/>
    </location>
</feature>